<dbReference type="InterPro" id="IPR050744">
    <property type="entry name" value="AI-2_Isomerase_LsrG"/>
</dbReference>
<organism evidence="3 4">
    <name type="scientific">Maribacter caenipelagi</name>
    <dbReference type="NCBI Taxonomy" id="1447781"/>
    <lineage>
        <taxon>Bacteria</taxon>
        <taxon>Pseudomonadati</taxon>
        <taxon>Bacteroidota</taxon>
        <taxon>Flavobacteriia</taxon>
        <taxon>Flavobacteriales</taxon>
        <taxon>Flavobacteriaceae</taxon>
        <taxon>Maribacter</taxon>
    </lineage>
</organism>
<dbReference type="AlphaFoldDB" id="A0A4R7D2D8"/>
<name>A0A4R7D2D8_9FLAO</name>
<dbReference type="InterPro" id="IPR011008">
    <property type="entry name" value="Dimeric_a/b-barrel"/>
</dbReference>
<feature type="signal peptide" evidence="1">
    <location>
        <begin position="1"/>
        <end position="21"/>
    </location>
</feature>
<evidence type="ECO:0000313" key="4">
    <source>
        <dbReference type="Proteomes" id="UP000295274"/>
    </source>
</evidence>
<dbReference type="Gene3D" id="3.30.70.100">
    <property type="match status" value="1"/>
</dbReference>
<dbReference type="RefSeq" id="WP_133673255.1">
    <property type="nucleotide sequence ID" value="NZ_SNZW01000015.1"/>
</dbReference>
<dbReference type="PANTHER" id="PTHR33336">
    <property type="entry name" value="QUINOL MONOOXYGENASE YGIN-RELATED"/>
    <property type="match status" value="1"/>
</dbReference>
<dbReference type="Proteomes" id="UP000295274">
    <property type="component" value="Unassembled WGS sequence"/>
</dbReference>
<dbReference type="OrthoDB" id="9812754at2"/>
<keyword evidence="4" id="KW-1185">Reference proteome</keyword>
<dbReference type="InterPro" id="IPR007138">
    <property type="entry name" value="ABM_dom"/>
</dbReference>
<evidence type="ECO:0000259" key="2">
    <source>
        <dbReference type="PROSITE" id="PS51725"/>
    </source>
</evidence>
<sequence length="141" mass="16323">MLTKKLGLLLVLLHLSLLSLGQSDDALKADTDQRKMMVRIAELEIETDYLDEYLEILKEESEASLRLEPGVICIYPMFQKENPAQIRLLEIYANKEAYESHLKTPHFQKYKTTTAEMVKDLKLIDMEAIDPESMSMVFKKL</sequence>
<gene>
    <name evidence="3" type="ORF">DFQ03_2284</name>
</gene>
<evidence type="ECO:0000256" key="1">
    <source>
        <dbReference type="SAM" id="SignalP"/>
    </source>
</evidence>
<dbReference type="SUPFAM" id="SSF54909">
    <property type="entry name" value="Dimeric alpha+beta barrel"/>
    <property type="match status" value="1"/>
</dbReference>
<dbReference type="PANTHER" id="PTHR33336:SF3">
    <property type="entry name" value="ABM DOMAIN-CONTAINING PROTEIN"/>
    <property type="match status" value="1"/>
</dbReference>
<comment type="caution">
    <text evidence="3">The sequence shown here is derived from an EMBL/GenBank/DDBJ whole genome shotgun (WGS) entry which is preliminary data.</text>
</comment>
<accession>A0A4R7D2D8</accession>
<evidence type="ECO:0000313" key="3">
    <source>
        <dbReference type="EMBL" id="TDS14211.1"/>
    </source>
</evidence>
<keyword evidence="3" id="KW-0503">Monooxygenase</keyword>
<protein>
    <submittedName>
        <fullName evidence="3">Quinol monooxygenase YgiN</fullName>
    </submittedName>
</protein>
<feature type="domain" description="ABM" evidence="2">
    <location>
        <begin position="37"/>
        <end position="130"/>
    </location>
</feature>
<reference evidence="3 4" key="1">
    <citation type="submission" date="2019-03" db="EMBL/GenBank/DDBJ databases">
        <title>Genomic Encyclopedia of Type Strains, Phase III (KMG-III): the genomes of soil and plant-associated and newly described type strains.</title>
        <authorList>
            <person name="Whitman W."/>
        </authorList>
    </citation>
    <scope>NUCLEOTIDE SEQUENCE [LARGE SCALE GENOMIC DNA]</scope>
    <source>
        <strain evidence="3 4">CECT 8455</strain>
    </source>
</reference>
<feature type="chain" id="PRO_5020623281" evidence="1">
    <location>
        <begin position="22"/>
        <end position="141"/>
    </location>
</feature>
<proteinExistence type="predicted"/>
<dbReference type="GO" id="GO:0004497">
    <property type="term" value="F:monooxygenase activity"/>
    <property type="evidence" value="ECO:0007669"/>
    <property type="project" value="UniProtKB-KW"/>
</dbReference>
<keyword evidence="3" id="KW-0560">Oxidoreductase</keyword>
<dbReference type="EMBL" id="SNZW01000015">
    <property type="protein sequence ID" value="TDS14211.1"/>
    <property type="molecule type" value="Genomic_DNA"/>
</dbReference>
<dbReference type="PROSITE" id="PS51725">
    <property type="entry name" value="ABM"/>
    <property type="match status" value="1"/>
</dbReference>
<keyword evidence="1" id="KW-0732">Signal</keyword>
<dbReference type="Pfam" id="PF03992">
    <property type="entry name" value="ABM"/>
    <property type="match status" value="1"/>
</dbReference>